<proteinExistence type="predicted"/>
<evidence type="ECO:0000313" key="1">
    <source>
        <dbReference type="EMBL" id="GFG79759.1"/>
    </source>
</evidence>
<reference evidence="1 2" key="1">
    <citation type="journal article" date="2019" name="Emerg. Microbes Infect.">
        <title>Comprehensive subspecies identification of 175 nontuberculous mycobacteria species based on 7547 genomic profiles.</title>
        <authorList>
            <person name="Matsumoto Y."/>
            <person name="Kinjo T."/>
            <person name="Motooka D."/>
            <person name="Nabeya D."/>
            <person name="Jung N."/>
            <person name="Uechi K."/>
            <person name="Horii T."/>
            <person name="Iida T."/>
            <person name="Fujita J."/>
            <person name="Nakamura S."/>
        </authorList>
    </citation>
    <scope>NUCLEOTIDE SEQUENCE [LARGE SCALE GENOMIC DNA]</scope>
    <source>
        <strain evidence="1 2">JCM 18565</strain>
    </source>
</reference>
<dbReference type="EMBL" id="BLKX01000001">
    <property type="protein sequence ID" value="GFG79759.1"/>
    <property type="molecule type" value="Genomic_DNA"/>
</dbReference>
<gene>
    <name evidence="1" type="ORF">MPRG_30350</name>
</gene>
<protein>
    <submittedName>
        <fullName evidence="1">Uncharacterized protein</fullName>
    </submittedName>
</protein>
<comment type="caution">
    <text evidence="1">The sequence shown here is derived from an EMBL/GenBank/DDBJ whole genome shotgun (WGS) entry which is preliminary data.</text>
</comment>
<keyword evidence="2" id="KW-1185">Reference proteome</keyword>
<evidence type="ECO:0000313" key="2">
    <source>
        <dbReference type="Proteomes" id="UP000465240"/>
    </source>
</evidence>
<dbReference type="Proteomes" id="UP000465240">
    <property type="component" value="Unassembled WGS sequence"/>
</dbReference>
<sequence length="608" mass="66555">MSARPIKVARVRLRFGPGDEDAYAGARKVLLQELDGWLDLPEIERSGTVANVGFVLDWRYHDSNGVLDDFAPSDIAELMLQWCPPRLTGRPEIVPFVCDAVRIYLDFMAATGRLVGGRKRATRLIELVGDLTPALLAEVQGSSSVGDDPEQQQHTYELPFVYLPPPATEVEVAAAGAPLLAKFKALCAYLGSDGKQLTENGNLKLADGRALVDLLETGDEMDMQLGDTTISAKSTRSLRRLSFIVFFAREAGAVRVRQGRLVPVKAWASRRPVQQAEALFAALVERGPLEVEFSGPSLYSLDLRELLDDGIVHWLAPLLAPGAAERFDAVVEWAESAATTKHELLDPDDEWNCESIEEDMSRIFEVLEDAGVVRWIDRQEVPEPFGPTFWNGGTVALTAFGRHVLPDYLGAAGYVLRRAEDVVHADAAALIETLFSASDTDRETLIAAWQAERPTAERVQMLTEAIVAASDGASRGMALSVLEHFDIDVTEPFVRQLLDTPVAGHAALWLMSQGRADAETLGSFIDVAVIVDVLAAGVDDLKELCEFFGSFTEPLGLLEDIWRHPAPETAVVLDALGNNLQDKTLAKAARKAAVKHRSWMANRQVINE</sequence>
<name>A0ABQ1C5X7_9MYCO</name>
<organism evidence="1 2">
    <name type="scientific">Mycobacterium paragordonae</name>
    <dbReference type="NCBI Taxonomy" id="1389713"/>
    <lineage>
        <taxon>Bacteria</taxon>
        <taxon>Bacillati</taxon>
        <taxon>Actinomycetota</taxon>
        <taxon>Actinomycetes</taxon>
        <taxon>Mycobacteriales</taxon>
        <taxon>Mycobacteriaceae</taxon>
        <taxon>Mycobacterium</taxon>
    </lineage>
</organism>
<accession>A0ABQ1C5X7</accession>